<name>A0AAD6Y3V8_9AGAR</name>
<evidence type="ECO:0000256" key="2">
    <source>
        <dbReference type="SAM" id="Phobius"/>
    </source>
</evidence>
<protein>
    <submittedName>
        <fullName evidence="3">Uncharacterized protein</fullName>
    </submittedName>
</protein>
<dbReference type="AlphaFoldDB" id="A0AAD6Y3V8"/>
<feature type="transmembrane region" description="Helical" evidence="2">
    <location>
        <begin position="57"/>
        <end position="79"/>
    </location>
</feature>
<organism evidence="3 4">
    <name type="scientific">Mycena pura</name>
    <dbReference type="NCBI Taxonomy" id="153505"/>
    <lineage>
        <taxon>Eukaryota</taxon>
        <taxon>Fungi</taxon>
        <taxon>Dikarya</taxon>
        <taxon>Basidiomycota</taxon>
        <taxon>Agaricomycotina</taxon>
        <taxon>Agaricomycetes</taxon>
        <taxon>Agaricomycetidae</taxon>
        <taxon>Agaricales</taxon>
        <taxon>Marasmiineae</taxon>
        <taxon>Mycenaceae</taxon>
        <taxon>Mycena</taxon>
    </lineage>
</organism>
<sequence length="109" mass="11709">MPSGSFLPSWTRAPYLPPSPAYDKLPSSESDAQLLPSESFVDSRSEKRGSDARGGGWLQPIVLVLASLNVLIALGTLLLTRDLADLHVPASMLDVQALPRPDPYVGLKL</sequence>
<proteinExistence type="predicted"/>
<accession>A0AAD6Y3V8</accession>
<reference evidence="3" key="1">
    <citation type="submission" date="2023-03" db="EMBL/GenBank/DDBJ databases">
        <title>Massive genome expansion in bonnet fungi (Mycena s.s.) driven by repeated elements and novel gene families across ecological guilds.</title>
        <authorList>
            <consortium name="Lawrence Berkeley National Laboratory"/>
            <person name="Harder C.B."/>
            <person name="Miyauchi S."/>
            <person name="Viragh M."/>
            <person name="Kuo A."/>
            <person name="Thoen E."/>
            <person name="Andreopoulos B."/>
            <person name="Lu D."/>
            <person name="Skrede I."/>
            <person name="Drula E."/>
            <person name="Henrissat B."/>
            <person name="Morin E."/>
            <person name="Kohler A."/>
            <person name="Barry K."/>
            <person name="LaButti K."/>
            <person name="Morin E."/>
            <person name="Salamov A."/>
            <person name="Lipzen A."/>
            <person name="Mereny Z."/>
            <person name="Hegedus B."/>
            <person name="Baldrian P."/>
            <person name="Stursova M."/>
            <person name="Weitz H."/>
            <person name="Taylor A."/>
            <person name="Grigoriev I.V."/>
            <person name="Nagy L.G."/>
            <person name="Martin F."/>
            <person name="Kauserud H."/>
        </authorList>
    </citation>
    <scope>NUCLEOTIDE SEQUENCE</scope>
    <source>
        <strain evidence="3">9144</strain>
    </source>
</reference>
<keyword evidence="2" id="KW-1133">Transmembrane helix</keyword>
<evidence type="ECO:0000256" key="1">
    <source>
        <dbReference type="SAM" id="MobiDB-lite"/>
    </source>
</evidence>
<evidence type="ECO:0000313" key="4">
    <source>
        <dbReference type="Proteomes" id="UP001219525"/>
    </source>
</evidence>
<dbReference type="Proteomes" id="UP001219525">
    <property type="component" value="Unassembled WGS sequence"/>
</dbReference>
<feature type="region of interest" description="Disordered" evidence="1">
    <location>
        <begin position="21"/>
        <end position="55"/>
    </location>
</feature>
<evidence type="ECO:0000313" key="3">
    <source>
        <dbReference type="EMBL" id="KAJ7193095.1"/>
    </source>
</evidence>
<keyword evidence="2" id="KW-0812">Transmembrane</keyword>
<comment type="caution">
    <text evidence="3">The sequence shown here is derived from an EMBL/GenBank/DDBJ whole genome shotgun (WGS) entry which is preliminary data.</text>
</comment>
<dbReference type="EMBL" id="JARJCW010000112">
    <property type="protein sequence ID" value="KAJ7193095.1"/>
    <property type="molecule type" value="Genomic_DNA"/>
</dbReference>
<keyword evidence="4" id="KW-1185">Reference proteome</keyword>
<keyword evidence="2" id="KW-0472">Membrane</keyword>
<gene>
    <name evidence="3" type="ORF">GGX14DRAFT_577612</name>
</gene>
<feature type="compositionally biased region" description="Basic and acidic residues" evidence="1">
    <location>
        <begin position="41"/>
        <end position="51"/>
    </location>
</feature>